<evidence type="ECO:0000313" key="2">
    <source>
        <dbReference type="Proteomes" id="UP001054252"/>
    </source>
</evidence>
<comment type="caution">
    <text evidence="1">The sequence shown here is derived from an EMBL/GenBank/DDBJ whole genome shotgun (WGS) entry which is preliminary data.</text>
</comment>
<gene>
    <name evidence="1" type="ORF">SLEP1_g54170</name>
</gene>
<dbReference type="EMBL" id="BPVZ01000224">
    <property type="protein sequence ID" value="GKV47254.1"/>
    <property type="molecule type" value="Genomic_DNA"/>
</dbReference>
<evidence type="ECO:0000313" key="1">
    <source>
        <dbReference type="EMBL" id="GKV47254.1"/>
    </source>
</evidence>
<protein>
    <submittedName>
        <fullName evidence="1">Uncharacterized protein</fullName>
    </submittedName>
</protein>
<name>A0AAV5MC03_9ROSI</name>
<accession>A0AAV5MC03</accession>
<organism evidence="1 2">
    <name type="scientific">Rubroshorea leprosula</name>
    <dbReference type="NCBI Taxonomy" id="152421"/>
    <lineage>
        <taxon>Eukaryota</taxon>
        <taxon>Viridiplantae</taxon>
        <taxon>Streptophyta</taxon>
        <taxon>Embryophyta</taxon>
        <taxon>Tracheophyta</taxon>
        <taxon>Spermatophyta</taxon>
        <taxon>Magnoliopsida</taxon>
        <taxon>eudicotyledons</taxon>
        <taxon>Gunneridae</taxon>
        <taxon>Pentapetalae</taxon>
        <taxon>rosids</taxon>
        <taxon>malvids</taxon>
        <taxon>Malvales</taxon>
        <taxon>Dipterocarpaceae</taxon>
        <taxon>Rubroshorea</taxon>
    </lineage>
</organism>
<sequence length="60" mass="6814">MVGLSHAVSELMRRGQTGHDGHDCPFLNCAAAELHLRLHEWGNRWDEDKRHNDTSAGTNY</sequence>
<dbReference type="AlphaFoldDB" id="A0AAV5MC03"/>
<dbReference type="Proteomes" id="UP001054252">
    <property type="component" value="Unassembled WGS sequence"/>
</dbReference>
<keyword evidence="2" id="KW-1185">Reference proteome</keyword>
<proteinExistence type="predicted"/>
<reference evidence="1 2" key="1">
    <citation type="journal article" date="2021" name="Commun. Biol.">
        <title>The genome of Shorea leprosula (Dipterocarpaceae) highlights the ecological relevance of drought in aseasonal tropical rainforests.</title>
        <authorList>
            <person name="Ng K.K.S."/>
            <person name="Kobayashi M.J."/>
            <person name="Fawcett J.A."/>
            <person name="Hatakeyama M."/>
            <person name="Paape T."/>
            <person name="Ng C.H."/>
            <person name="Ang C.C."/>
            <person name="Tnah L.H."/>
            <person name="Lee C.T."/>
            <person name="Nishiyama T."/>
            <person name="Sese J."/>
            <person name="O'Brien M.J."/>
            <person name="Copetti D."/>
            <person name="Mohd Noor M.I."/>
            <person name="Ong R.C."/>
            <person name="Putra M."/>
            <person name="Sireger I.Z."/>
            <person name="Indrioko S."/>
            <person name="Kosugi Y."/>
            <person name="Izuno A."/>
            <person name="Isagi Y."/>
            <person name="Lee S.L."/>
            <person name="Shimizu K.K."/>
        </authorList>
    </citation>
    <scope>NUCLEOTIDE SEQUENCE [LARGE SCALE GENOMIC DNA]</scope>
    <source>
        <strain evidence="1">214</strain>
    </source>
</reference>